<evidence type="ECO:0000259" key="9">
    <source>
        <dbReference type="PROSITE" id="PS50011"/>
    </source>
</evidence>
<dbReference type="SUPFAM" id="SSF50978">
    <property type="entry name" value="WD40 repeat-like"/>
    <property type="match status" value="1"/>
</dbReference>
<dbReference type="Pfam" id="PF00400">
    <property type="entry name" value="WD40"/>
    <property type="match status" value="4"/>
</dbReference>
<evidence type="ECO:0000256" key="7">
    <source>
        <dbReference type="PROSITE-ProRule" id="PRU00221"/>
    </source>
</evidence>
<dbReference type="Pfam" id="PF00069">
    <property type="entry name" value="Pkinase"/>
    <property type="match status" value="1"/>
</dbReference>
<dbReference type="InterPro" id="IPR011009">
    <property type="entry name" value="Kinase-like_dom_sf"/>
</dbReference>
<dbReference type="PROSITE" id="PS50082">
    <property type="entry name" value="WD_REPEATS_2"/>
    <property type="match status" value="3"/>
</dbReference>
<dbReference type="InterPro" id="IPR000719">
    <property type="entry name" value="Prot_kinase_dom"/>
</dbReference>
<gene>
    <name evidence="10" type="ORF">FYK55_16290</name>
</gene>
<evidence type="ECO:0000256" key="1">
    <source>
        <dbReference type="ARBA" id="ARBA00012513"/>
    </source>
</evidence>
<feature type="transmembrane region" description="Helical" evidence="8">
    <location>
        <begin position="395"/>
        <end position="417"/>
    </location>
</feature>
<dbReference type="Gene3D" id="1.10.510.10">
    <property type="entry name" value="Transferase(Phosphotransferase) domain 1"/>
    <property type="match status" value="1"/>
</dbReference>
<dbReference type="RefSeq" id="WP_150077505.1">
    <property type="nucleotide sequence ID" value="NZ_VWOX01000009.1"/>
</dbReference>
<feature type="repeat" description="WD" evidence="7">
    <location>
        <begin position="986"/>
        <end position="1014"/>
    </location>
</feature>
<keyword evidence="4" id="KW-0547">Nucleotide-binding</keyword>
<dbReference type="GO" id="GO:0004674">
    <property type="term" value="F:protein serine/threonine kinase activity"/>
    <property type="evidence" value="ECO:0007669"/>
    <property type="project" value="UniProtKB-KW"/>
</dbReference>
<evidence type="ECO:0000256" key="5">
    <source>
        <dbReference type="ARBA" id="ARBA00022777"/>
    </source>
</evidence>
<dbReference type="Proteomes" id="UP000324479">
    <property type="component" value="Unassembled WGS sequence"/>
</dbReference>
<reference evidence="10 11" key="1">
    <citation type="submission" date="2019-08" db="EMBL/GenBank/DDBJ databases">
        <authorList>
            <person name="Dhanesh K."/>
            <person name="Kumar G."/>
            <person name="Sasikala C."/>
            <person name="Venkata Ramana C."/>
        </authorList>
    </citation>
    <scope>NUCLEOTIDE SEQUENCE [LARGE SCALE GENOMIC DNA]</scope>
    <source>
        <strain evidence="10 11">JC645</strain>
    </source>
</reference>
<evidence type="ECO:0000256" key="3">
    <source>
        <dbReference type="ARBA" id="ARBA00022679"/>
    </source>
</evidence>
<keyword evidence="7" id="KW-0853">WD repeat</keyword>
<organism evidence="10 11">
    <name type="scientific">Roseiconus nitratireducens</name>
    <dbReference type="NCBI Taxonomy" id="2605748"/>
    <lineage>
        <taxon>Bacteria</taxon>
        <taxon>Pseudomonadati</taxon>
        <taxon>Planctomycetota</taxon>
        <taxon>Planctomycetia</taxon>
        <taxon>Pirellulales</taxon>
        <taxon>Pirellulaceae</taxon>
        <taxon>Roseiconus</taxon>
    </lineage>
</organism>
<dbReference type="InterPro" id="IPR036322">
    <property type="entry name" value="WD40_repeat_dom_sf"/>
</dbReference>
<dbReference type="SMART" id="SM00220">
    <property type="entry name" value="S_TKc"/>
    <property type="match status" value="1"/>
</dbReference>
<evidence type="ECO:0000256" key="2">
    <source>
        <dbReference type="ARBA" id="ARBA00022527"/>
    </source>
</evidence>
<evidence type="ECO:0000256" key="6">
    <source>
        <dbReference type="ARBA" id="ARBA00022840"/>
    </source>
</evidence>
<dbReference type="EMBL" id="VWOX01000009">
    <property type="protein sequence ID" value="KAA5541772.1"/>
    <property type="molecule type" value="Genomic_DNA"/>
</dbReference>
<sequence length="1441" mass="159065">MSDPSAPVSDDSLERLLTECLQAVERGESIDREQLRRDHPRHADSVCEFLDNHLLVHRAMGAFREVPGERPVDSAFERTRLASGVESDPELVIGEHLKYIGEYEVLSEIARGGMGIVFKARQRSLGRIVALKMILAGRLASEIDVDRFRREARAAAALQHPNIVGVHEVGQHEGHHYFTMDLIDGESLADRLAEGSLSPQRTASMTRTVAQAIDYAHRHGVLHRDIKPANVLIDREGNPHVTDFGLAKSCLDDNDRIISLTATGQILGTPSYMSPEQAAANHHLVSVASDVYSIGAVMYACLIGRAPFIADSTVDTIRQVIERDPVPPRLLSPNVPKDLETICLKCLHKEPQRRYATAGELSDDLDRFLTGVPIRARRTGPAYRVWKWCKRRPEIAGLAASLLLALLVGIVSVGFWWREAVVAREASDQAKLDATENLFQSQLREAEALRLARQSGYRDQVWSLLKNASGLSGIDIDWPAIRQQAVACLGDFVGLQPITIDGPVLEDGEDCAVFLDEDRVAVALPDGNVSVRSLATGQEESHIFREGLMGWGFAASKDGKTLLVADRKSLESWQQQAGGEWLRQWRTNLPFNSLFMELSLFQNRVAAIDGHQIRIMNLDDGKVIRRLKPPSLYKFRYPQMGFLSVTASPDGRFVAAADAPESIFVWDAETGELFRRLAAPTTGVPDLRFTSDNRFLVVGSDQGIVTYSCKDFQQWSNWRMDPVCNISSSPDGRHLLLQTRSGSVQLWNMATQRMVALLKHPGSALTVGSADFSPSGERILSAGANKIRVWDFNQTEEKLILRGHNQAVHCLAFHPTAPILASGSQDGRITFWDSLSGRELNTLALDGAVLGIAYSPNGSLFAAVTTESFSVWRADGVGNAPVRDQRQGHKVYQDVCFSSDGRYVATCGTQGTQVWEVLPAPEDEPPRLVQRLQHPVFGKTVTFDGSDRHVAVASPRHFSWFAIDGKEGSGVTTINRPTATSNLCPDPSRSVVYAAAIDGTIQAWDLDRGQVIQTLSDQETLSASRMALTDGGNLIAANVTPSTLGLFDVNAGTPLFRLADEGAAIGSVDWEPSGRRLAVGLSDGSVAIWDLSCTVRLIRTAGLAGDLALYRDDSEPKYATEAVQTHEQTWRVPDPVSQATRQAQQLVADWVTRHDPPQTSFPAGLESGLAFDKIHAASGAVSRSGAFALMLQPIDLNAVASGLQSHGYIPQSLRPYRHEGTLRIAASWKRSDRAARYQWNLTREELEFQQAQMLADSYQLVDLTGYLADGDAKDERYAAVWQQDASTAQTQIVTFSNDKQQSDLNFQLMKDHYEPVVRNAYVGRDGLEKVCDVWEEFSEPDLDPWHSFFSGIENLPERLPEFSRHPACYLHLSYDPRTKQTLYSGVWRSDHAPTLSLCNEPIELVRLTGEQMLRKGFQPKNLCVSPSEESGLIAACVWEAP</sequence>
<dbReference type="PROSITE" id="PS50294">
    <property type="entry name" value="WD_REPEATS_REGION"/>
    <property type="match status" value="2"/>
</dbReference>
<dbReference type="PANTHER" id="PTHR43289:SF6">
    <property type="entry name" value="SERINE_THREONINE-PROTEIN KINASE NEKL-3"/>
    <property type="match status" value="1"/>
</dbReference>
<proteinExistence type="predicted"/>
<evidence type="ECO:0000256" key="4">
    <source>
        <dbReference type="ARBA" id="ARBA00022741"/>
    </source>
</evidence>
<feature type="repeat" description="WD" evidence="7">
    <location>
        <begin position="1058"/>
        <end position="1092"/>
    </location>
</feature>
<keyword evidence="5 10" id="KW-0418">Kinase</keyword>
<feature type="repeat" description="WD" evidence="7">
    <location>
        <begin position="801"/>
        <end position="842"/>
    </location>
</feature>
<evidence type="ECO:0000256" key="8">
    <source>
        <dbReference type="SAM" id="Phobius"/>
    </source>
</evidence>
<dbReference type="Gene3D" id="2.130.10.10">
    <property type="entry name" value="YVTN repeat-like/Quinoprotein amine dehydrogenase"/>
    <property type="match status" value="3"/>
</dbReference>
<comment type="caution">
    <text evidence="10">The sequence shown here is derived from an EMBL/GenBank/DDBJ whole genome shotgun (WGS) entry which is preliminary data.</text>
</comment>
<dbReference type="InterPro" id="IPR015943">
    <property type="entry name" value="WD40/YVTN_repeat-like_dom_sf"/>
</dbReference>
<protein>
    <recommendedName>
        <fullName evidence="1">non-specific serine/threonine protein kinase</fullName>
        <ecNumber evidence="1">2.7.11.1</ecNumber>
    </recommendedName>
</protein>
<keyword evidence="8" id="KW-0812">Transmembrane</keyword>
<dbReference type="Gene3D" id="3.30.200.20">
    <property type="entry name" value="Phosphorylase Kinase, domain 1"/>
    <property type="match status" value="1"/>
</dbReference>
<dbReference type="SUPFAM" id="SSF50998">
    <property type="entry name" value="Quinoprotein alcohol dehydrogenase-like"/>
    <property type="match status" value="1"/>
</dbReference>
<dbReference type="PANTHER" id="PTHR43289">
    <property type="entry name" value="MITOGEN-ACTIVATED PROTEIN KINASE KINASE KINASE 20-RELATED"/>
    <property type="match status" value="1"/>
</dbReference>
<accession>A0A5M6D640</accession>
<keyword evidence="2" id="KW-0723">Serine/threonine-protein kinase</keyword>
<name>A0A5M6D640_9BACT</name>
<keyword evidence="8" id="KW-0472">Membrane</keyword>
<dbReference type="CDD" id="cd14014">
    <property type="entry name" value="STKc_PknB_like"/>
    <property type="match status" value="1"/>
</dbReference>
<dbReference type="PROSITE" id="PS00108">
    <property type="entry name" value="PROTEIN_KINASE_ST"/>
    <property type="match status" value="1"/>
</dbReference>
<dbReference type="PROSITE" id="PS50011">
    <property type="entry name" value="PROTEIN_KINASE_DOM"/>
    <property type="match status" value="1"/>
</dbReference>
<keyword evidence="8" id="KW-1133">Transmembrane helix</keyword>
<dbReference type="EC" id="2.7.11.1" evidence="1"/>
<dbReference type="SUPFAM" id="SSF56112">
    <property type="entry name" value="Protein kinase-like (PK-like)"/>
    <property type="match status" value="1"/>
</dbReference>
<keyword evidence="6" id="KW-0067">ATP-binding</keyword>
<dbReference type="GO" id="GO:0005524">
    <property type="term" value="F:ATP binding"/>
    <property type="evidence" value="ECO:0007669"/>
    <property type="project" value="UniProtKB-KW"/>
</dbReference>
<dbReference type="FunFam" id="1.10.510.10:FF:000021">
    <property type="entry name" value="Serine/threonine protein kinase"/>
    <property type="match status" value="1"/>
</dbReference>
<dbReference type="SMART" id="SM00320">
    <property type="entry name" value="WD40"/>
    <property type="match status" value="9"/>
</dbReference>
<dbReference type="InterPro" id="IPR008271">
    <property type="entry name" value="Ser/Thr_kinase_AS"/>
</dbReference>
<feature type="domain" description="Protein kinase" evidence="9">
    <location>
        <begin position="103"/>
        <end position="369"/>
    </location>
</feature>
<evidence type="ECO:0000313" key="11">
    <source>
        <dbReference type="Proteomes" id="UP000324479"/>
    </source>
</evidence>
<dbReference type="InterPro" id="IPR001680">
    <property type="entry name" value="WD40_rpt"/>
</dbReference>
<keyword evidence="11" id="KW-1185">Reference proteome</keyword>
<keyword evidence="3" id="KW-0808">Transferase</keyword>
<evidence type="ECO:0000313" key="10">
    <source>
        <dbReference type="EMBL" id="KAA5541772.1"/>
    </source>
</evidence>
<dbReference type="InterPro" id="IPR011047">
    <property type="entry name" value="Quinoprotein_ADH-like_sf"/>
</dbReference>